<proteinExistence type="predicted"/>
<organism evidence="1 2">
    <name type="scientific">Koleobacter methoxysyntrophicus</name>
    <dbReference type="NCBI Taxonomy" id="2751313"/>
    <lineage>
        <taxon>Bacteria</taxon>
        <taxon>Bacillati</taxon>
        <taxon>Bacillota</taxon>
        <taxon>Clostridia</taxon>
        <taxon>Koleobacterales</taxon>
        <taxon>Koleobacteraceae</taxon>
        <taxon>Koleobacter</taxon>
    </lineage>
</organism>
<dbReference type="InterPro" id="IPR058263">
    <property type="entry name" value="DUF7957"/>
</dbReference>
<dbReference type="Pfam" id="PF25857">
    <property type="entry name" value="DUF7957"/>
    <property type="match status" value="1"/>
</dbReference>
<sequence length="122" mass="14184">MGDKHITFNYDIKEVGEVNGYLIVLIYDLETGNVAKQPRNNIITVDQNGIKIWTIDEIIKGKDRVYTKFWINAELVVDSNGRYIRQRNENDENTLLTYDIGGVYHTIKLSTLEVVDRKGFRF</sequence>
<dbReference type="Proteomes" id="UP000662904">
    <property type="component" value="Chromosome"/>
</dbReference>
<accession>A0A8A0RLN1</accession>
<name>A0A8A0RLN1_9FIRM</name>
<evidence type="ECO:0000313" key="2">
    <source>
        <dbReference type="Proteomes" id="UP000662904"/>
    </source>
</evidence>
<dbReference type="RefSeq" id="WP_206706661.1">
    <property type="nucleotide sequence ID" value="NZ_CP059066.1"/>
</dbReference>
<evidence type="ECO:0000313" key="1">
    <source>
        <dbReference type="EMBL" id="QSQ09301.1"/>
    </source>
</evidence>
<dbReference type="EMBL" id="CP059066">
    <property type="protein sequence ID" value="QSQ09301.1"/>
    <property type="molecule type" value="Genomic_DNA"/>
</dbReference>
<reference evidence="1" key="1">
    <citation type="submission" date="2020-07" db="EMBL/GenBank/DDBJ databases">
        <title>Koleobacter methoxysyntrophicus gen. nov., sp. nov., a novel anaerobic bacterium isolated from deep subsurface oil field and proposal of Koleobacterales ord. nov. in the phylum Firmicutes.</title>
        <authorList>
            <person name="Sakamoto S."/>
            <person name="Tamaki H."/>
        </authorList>
    </citation>
    <scope>NUCLEOTIDE SEQUENCE</scope>
    <source>
        <strain evidence="1">NRmbB1</strain>
    </source>
</reference>
<dbReference type="KEGG" id="kme:H0A61_01662"/>
<protein>
    <submittedName>
        <fullName evidence="1">Uncharacterized protein</fullName>
    </submittedName>
</protein>
<dbReference type="AlphaFoldDB" id="A0A8A0RLN1"/>
<keyword evidence="2" id="KW-1185">Reference proteome</keyword>
<gene>
    <name evidence="1" type="ORF">H0A61_01662</name>
</gene>